<evidence type="ECO:0000256" key="3">
    <source>
        <dbReference type="ARBA" id="ARBA00022692"/>
    </source>
</evidence>
<evidence type="ECO:0000313" key="8">
    <source>
        <dbReference type="EMBL" id="KAK2163192.1"/>
    </source>
</evidence>
<feature type="transmembrane region" description="Helical" evidence="7">
    <location>
        <begin position="128"/>
        <end position="155"/>
    </location>
</feature>
<evidence type="ECO:0000256" key="7">
    <source>
        <dbReference type="SAM" id="Phobius"/>
    </source>
</evidence>
<keyword evidence="5 7" id="KW-0472">Membrane</keyword>
<feature type="transmembrane region" description="Helical" evidence="7">
    <location>
        <begin position="64"/>
        <end position="86"/>
    </location>
</feature>
<dbReference type="InterPro" id="IPR008521">
    <property type="entry name" value="Mg_trans_NIPA"/>
</dbReference>
<evidence type="ECO:0000256" key="2">
    <source>
        <dbReference type="ARBA" id="ARBA00007230"/>
    </source>
</evidence>
<feature type="transmembrane region" description="Helical" evidence="7">
    <location>
        <begin position="161"/>
        <end position="182"/>
    </location>
</feature>
<comment type="subcellular location">
    <subcellularLocation>
        <location evidence="1">Membrane</location>
        <topology evidence="1">Multi-pass membrane protein</topology>
    </subcellularLocation>
</comment>
<keyword evidence="9" id="KW-1185">Reference proteome</keyword>
<gene>
    <name evidence="8" type="ORF">LSH36_84g08064</name>
</gene>
<dbReference type="AlphaFoldDB" id="A0AAD9NAK8"/>
<dbReference type="PANTHER" id="PTHR12570">
    <property type="match status" value="1"/>
</dbReference>
<feature type="transmembrane region" description="Helical" evidence="7">
    <location>
        <begin position="234"/>
        <end position="254"/>
    </location>
</feature>
<protein>
    <recommendedName>
        <fullName evidence="10">NIPA-like protein 2</fullName>
    </recommendedName>
</protein>
<dbReference type="GO" id="GO:0016020">
    <property type="term" value="C:membrane"/>
    <property type="evidence" value="ECO:0007669"/>
    <property type="project" value="UniProtKB-SubCell"/>
</dbReference>
<feature type="transmembrane region" description="Helical" evidence="7">
    <location>
        <begin position="261"/>
        <end position="282"/>
    </location>
</feature>
<proteinExistence type="inferred from homology"/>
<name>A0AAD9NAK8_9ANNE</name>
<evidence type="ECO:0000256" key="6">
    <source>
        <dbReference type="SAM" id="MobiDB-lite"/>
    </source>
</evidence>
<feature type="region of interest" description="Disordered" evidence="6">
    <location>
        <begin position="339"/>
        <end position="371"/>
    </location>
</feature>
<dbReference type="PANTHER" id="PTHR12570:SF65">
    <property type="entry name" value="MAGNESIUM TRANSPORTER NIPA9-RELATED"/>
    <property type="match status" value="1"/>
</dbReference>
<dbReference type="Pfam" id="PF05653">
    <property type="entry name" value="Mg_trans_NIPA"/>
    <property type="match status" value="1"/>
</dbReference>
<evidence type="ECO:0000256" key="1">
    <source>
        <dbReference type="ARBA" id="ARBA00004141"/>
    </source>
</evidence>
<comment type="similarity">
    <text evidence="2">Belongs to the NIPA family.</text>
</comment>
<evidence type="ECO:0000256" key="4">
    <source>
        <dbReference type="ARBA" id="ARBA00022989"/>
    </source>
</evidence>
<feature type="transmembrane region" description="Helical" evidence="7">
    <location>
        <begin position="203"/>
        <end position="222"/>
    </location>
</feature>
<comment type="caution">
    <text evidence="8">The sequence shown here is derived from an EMBL/GenBank/DDBJ whole genome shotgun (WGS) entry which is preliminary data.</text>
</comment>
<evidence type="ECO:0000256" key="5">
    <source>
        <dbReference type="ARBA" id="ARBA00023136"/>
    </source>
</evidence>
<evidence type="ECO:0000313" key="9">
    <source>
        <dbReference type="Proteomes" id="UP001208570"/>
    </source>
</evidence>
<accession>A0AAD9NAK8</accession>
<dbReference type="Proteomes" id="UP001208570">
    <property type="component" value="Unassembled WGS sequence"/>
</dbReference>
<sequence>MMNNATTGGMPFLEAANSSRKDLLVGCALAVGGNLLISVSLNLQKFTHKENETAARPSHYLRKPLWWLGFFLMIVGEAGNFSAYGFAPASLVAPLGSTTVIGCTFAILGAFLLVTFSGKGEYMLTANILLFLMKGTGFIIYVSIELLGLVILLLLRYVFKIINIVVLLLIAALLASFTVISAKAVSGMLQLTATGHMQLHHPIFWIMLIIMIVTAVIQVKYINQAMKKFDSTTVVPTYFVLFTVSAIVAGVVLYKEFMGLGAIKIFMFIFGCFLCFIGVYFITVGRADARQTEDQTTHQAPQIVADFLPSWLFSQVNQAEVQPRQRQYLASQATGINDTEPMLSHISSSSSECINEEDQDSVSTQPVSARA</sequence>
<evidence type="ECO:0008006" key="10">
    <source>
        <dbReference type="Google" id="ProtNLM"/>
    </source>
</evidence>
<dbReference type="EMBL" id="JAODUP010000084">
    <property type="protein sequence ID" value="KAK2163192.1"/>
    <property type="molecule type" value="Genomic_DNA"/>
</dbReference>
<dbReference type="GO" id="GO:0015095">
    <property type="term" value="F:magnesium ion transmembrane transporter activity"/>
    <property type="evidence" value="ECO:0007669"/>
    <property type="project" value="InterPro"/>
</dbReference>
<keyword evidence="3 7" id="KW-0812">Transmembrane</keyword>
<feature type="compositionally biased region" description="Polar residues" evidence="6">
    <location>
        <begin position="361"/>
        <end position="371"/>
    </location>
</feature>
<organism evidence="8 9">
    <name type="scientific">Paralvinella palmiformis</name>
    <dbReference type="NCBI Taxonomy" id="53620"/>
    <lineage>
        <taxon>Eukaryota</taxon>
        <taxon>Metazoa</taxon>
        <taxon>Spiralia</taxon>
        <taxon>Lophotrochozoa</taxon>
        <taxon>Annelida</taxon>
        <taxon>Polychaeta</taxon>
        <taxon>Sedentaria</taxon>
        <taxon>Canalipalpata</taxon>
        <taxon>Terebellida</taxon>
        <taxon>Terebelliformia</taxon>
        <taxon>Alvinellidae</taxon>
        <taxon>Paralvinella</taxon>
    </lineage>
</organism>
<keyword evidence="4 7" id="KW-1133">Transmembrane helix</keyword>
<feature type="transmembrane region" description="Helical" evidence="7">
    <location>
        <begin position="92"/>
        <end position="116"/>
    </location>
</feature>
<feature type="transmembrane region" description="Helical" evidence="7">
    <location>
        <begin position="23"/>
        <end position="43"/>
    </location>
</feature>
<reference evidence="8" key="1">
    <citation type="journal article" date="2023" name="Mol. Biol. Evol.">
        <title>Third-Generation Sequencing Reveals the Adaptive Role of the Epigenome in Three Deep-Sea Polychaetes.</title>
        <authorList>
            <person name="Perez M."/>
            <person name="Aroh O."/>
            <person name="Sun Y."/>
            <person name="Lan Y."/>
            <person name="Juniper S.K."/>
            <person name="Young C.R."/>
            <person name="Angers B."/>
            <person name="Qian P.Y."/>
        </authorList>
    </citation>
    <scope>NUCLEOTIDE SEQUENCE</scope>
    <source>
        <strain evidence="8">P08H-3</strain>
    </source>
</reference>